<keyword evidence="2" id="KW-1185">Reference proteome</keyword>
<evidence type="ECO:0008006" key="3">
    <source>
        <dbReference type="Google" id="ProtNLM"/>
    </source>
</evidence>
<evidence type="ECO:0000313" key="1">
    <source>
        <dbReference type="EMBL" id="KGO93274.1"/>
    </source>
</evidence>
<dbReference type="STRING" id="1121898.GCA_000422725_01991"/>
<organism evidence="1 2">
    <name type="scientific">Flavobacterium subsaxonicum WB 4.1-42 = DSM 21790</name>
    <dbReference type="NCBI Taxonomy" id="1121898"/>
    <lineage>
        <taxon>Bacteria</taxon>
        <taxon>Pseudomonadati</taxon>
        <taxon>Bacteroidota</taxon>
        <taxon>Flavobacteriia</taxon>
        <taxon>Flavobacteriales</taxon>
        <taxon>Flavobacteriaceae</taxon>
        <taxon>Flavobacterium</taxon>
    </lineage>
</organism>
<evidence type="ECO:0000313" key="2">
    <source>
        <dbReference type="Proteomes" id="UP000030111"/>
    </source>
</evidence>
<gene>
    <name evidence="1" type="ORF">Q766_08190</name>
</gene>
<dbReference type="AlphaFoldDB" id="A0A0A2MLU5"/>
<dbReference type="EMBL" id="JRLY01000005">
    <property type="protein sequence ID" value="KGO93274.1"/>
    <property type="molecule type" value="Genomic_DNA"/>
</dbReference>
<reference evidence="1 2" key="1">
    <citation type="submission" date="2013-09" db="EMBL/GenBank/DDBJ databases">
        <authorList>
            <person name="Zeng Z."/>
            <person name="Chen C."/>
        </authorList>
    </citation>
    <scope>NUCLEOTIDE SEQUENCE [LARGE SCALE GENOMIC DNA]</scope>
    <source>
        <strain evidence="1 2">WB 4.1-42</strain>
    </source>
</reference>
<dbReference type="RefSeq" id="WP_026990817.1">
    <property type="nucleotide sequence ID" value="NZ_AUGP01000018.1"/>
</dbReference>
<dbReference type="PROSITE" id="PS51257">
    <property type="entry name" value="PROKAR_LIPOPROTEIN"/>
    <property type="match status" value="1"/>
</dbReference>
<comment type="caution">
    <text evidence="1">The sequence shown here is derived from an EMBL/GenBank/DDBJ whole genome shotgun (WGS) entry which is preliminary data.</text>
</comment>
<accession>A0A0A2MLU5</accession>
<dbReference type="Proteomes" id="UP000030111">
    <property type="component" value="Unassembled WGS sequence"/>
</dbReference>
<protein>
    <recommendedName>
        <fullName evidence="3">Lipoprotein</fullName>
    </recommendedName>
</protein>
<name>A0A0A2MLU5_9FLAO</name>
<proteinExistence type="predicted"/>
<sequence>MKTLLALLAVSATLLSCSDDNYNADDDFYGLKSGKVLVYKKYTVDENGVETYTNKIDTVTIDGQQDINGLSYYKFHHKVYYNNALESESNDYRRVDGDGYLVDENNVVIHPGFETNYVFTENLESSGQPLGTAVYQLGDIGEFALQNSTFAVYRYIGTINPVSGSIPAGVGMERDYAASLGVVKFKTRYLASLAYLEDRLVSYQNN</sequence>